<evidence type="ECO:0000256" key="3">
    <source>
        <dbReference type="ARBA" id="ARBA00009759"/>
    </source>
</evidence>
<dbReference type="InterPro" id="IPR022337">
    <property type="entry name" value="Inositol_monophosphatase_SuhB"/>
</dbReference>
<dbReference type="GO" id="GO:0006020">
    <property type="term" value="P:inositol metabolic process"/>
    <property type="evidence" value="ECO:0007669"/>
    <property type="project" value="TreeGrafter"/>
</dbReference>
<dbReference type="SUPFAM" id="SSF56655">
    <property type="entry name" value="Carbohydrate phosphatase"/>
    <property type="match status" value="1"/>
</dbReference>
<feature type="binding site" evidence="9">
    <location>
        <position position="92"/>
    </location>
    <ligand>
        <name>Mg(2+)</name>
        <dbReference type="ChEBI" id="CHEBI:18420"/>
        <label>1</label>
        <note>catalytic</note>
    </ligand>
</feature>
<feature type="binding site" evidence="9">
    <location>
        <position position="89"/>
    </location>
    <ligand>
        <name>Mg(2+)</name>
        <dbReference type="ChEBI" id="CHEBI:18420"/>
        <label>1</label>
        <note>catalytic</note>
    </ligand>
</feature>
<dbReference type="InterPro" id="IPR020550">
    <property type="entry name" value="Inositol_monophosphatase_CS"/>
</dbReference>
<sequence>MSASGSANLNIMIKAARRAARSLIRDFGEVENLQVSRKGAADFVSRADIKAEEILQKDLMEARPAYGWLGEESGKEIKGKDQTRRWIVDPLDGTTNFLHGMPHWAISVALEYKGEIVAGVVLDPVKDEMFVAEKGAGAWLNDRRLRVSARRDMTEMVFATGIPFAGTPGLPDMLTDLSRVMPRCAGVRRFGAAALDLAWVAAGRFDGYWERGLKPWDMAAGLLMVREAGGFVDSLSIPDARPIDTGDVIATNSEVFEKFCGLIRG</sequence>
<feature type="binding site" evidence="9">
    <location>
        <position position="91"/>
    </location>
    <ligand>
        <name>Mg(2+)</name>
        <dbReference type="ChEBI" id="CHEBI:18420"/>
        <label>1</label>
        <note>catalytic</note>
    </ligand>
</feature>
<evidence type="ECO:0000256" key="5">
    <source>
        <dbReference type="ARBA" id="ARBA00019784"/>
    </source>
</evidence>
<dbReference type="GO" id="GO:0046872">
    <property type="term" value="F:metal ion binding"/>
    <property type="evidence" value="ECO:0007669"/>
    <property type="project" value="UniProtKB-KW"/>
</dbReference>
<dbReference type="RefSeq" id="WP_092681300.1">
    <property type="nucleotide sequence ID" value="NZ_FNMZ01000003.1"/>
</dbReference>
<feature type="binding site" evidence="9">
    <location>
        <position position="71"/>
    </location>
    <ligand>
        <name>Mg(2+)</name>
        <dbReference type="ChEBI" id="CHEBI:18420"/>
        <label>1</label>
        <note>catalytic</note>
    </ligand>
</feature>
<keyword evidence="12" id="KW-1185">Reference proteome</keyword>
<dbReference type="GO" id="GO:0046854">
    <property type="term" value="P:phosphatidylinositol phosphate biosynthetic process"/>
    <property type="evidence" value="ECO:0007669"/>
    <property type="project" value="InterPro"/>
</dbReference>
<dbReference type="STRING" id="356660.SAMN05444336_103123"/>
<evidence type="ECO:0000313" key="11">
    <source>
        <dbReference type="EMBL" id="SDX04297.1"/>
    </source>
</evidence>
<keyword evidence="8 9" id="KW-0460">Magnesium</keyword>
<keyword evidence="7 10" id="KW-0378">Hydrolase</keyword>
<dbReference type="PANTHER" id="PTHR20854:SF4">
    <property type="entry name" value="INOSITOL-1-MONOPHOSPHATASE-RELATED"/>
    <property type="match status" value="1"/>
</dbReference>
<feature type="binding site" evidence="9">
    <location>
        <position position="217"/>
    </location>
    <ligand>
        <name>Mg(2+)</name>
        <dbReference type="ChEBI" id="CHEBI:18420"/>
        <label>1</label>
        <note>catalytic</note>
    </ligand>
</feature>
<reference evidence="11 12" key="1">
    <citation type="submission" date="2016-10" db="EMBL/GenBank/DDBJ databases">
        <authorList>
            <person name="de Groot N.N."/>
        </authorList>
    </citation>
    <scope>NUCLEOTIDE SEQUENCE [LARGE SCALE GENOMIC DNA]</scope>
    <source>
        <strain evidence="11 12">DSM 17890</strain>
    </source>
</reference>
<organism evidence="11 12">
    <name type="scientific">Albimonas donghaensis</name>
    <dbReference type="NCBI Taxonomy" id="356660"/>
    <lineage>
        <taxon>Bacteria</taxon>
        <taxon>Pseudomonadati</taxon>
        <taxon>Pseudomonadota</taxon>
        <taxon>Alphaproteobacteria</taxon>
        <taxon>Rhodobacterales</taxon>
        <taxon>Paracoccaceae</taxon>
        <taxon>Albimonas</taxon>
    </lineage>
</organism>
<evidence type="ECO:0000256" key="10">
    <source>
        <dbReference type="RuleBase" id="RU364068"/>
    </source>
</evidence>
<evidence type="ECO:0000256" key="8">
    <source>
        <dbReference type="ARBA" id="ARBA00022842"/>
    </source>
</evidence>
<evidence type="ECO:0000256" key="7">
    <source>
        <dbReference type="ARBA" id="ARBA00022801"/>
    </source>
</evidence>
<evidence type="ECO:0000256" key="9">
    <source>
        <dbReference type="PIRSR" id="PIRSR600760-2"/>
    </source>
</evidence>
<accession>A0A1H2YGK1</accession>
<dbReference type="AlphaFoldDB" id="A0A1H2YGK1"/>
<dbReference type="Gene3D" id="3.40.190.80">
    <property type="match status" value="1"/>
</dbReference>
<dbReference type="Pfam" id="PF00459">
    <property type="entry name" value="Inositol_P"/>
    <property type="match status" value="1"/>
</dbReference>
<dbReference type="InterPro" id="IPR033942">
    <property type="entry name" value="IMPase"/>
</dbReference>
<proteinExistence type="inferred from homology"/>
<dbReference type="PROSITE" id="PS00630">
    <property type="entry name" value="IMP_2"/>
    <property type="match status" value="1"/>
</dbReference>
<dbReference type="InterPro" id="IPR000760">
    <property type="entry name" value="Inositol_monophosphatase-like"/>
</dbReference>
<evidence type="ECO:0000256" key="1">
    <source>
        <dbReference type="ARBA" id="ARBA00001033"/>
    </source>
</evidence>
<evidence type="ECO:0000256" key="4">
    <source>
        <dbReference type="ARBA" id="ARBA00013106"/>
    </source>
</evidence>
<dbReference type="OrthoDB" id="9785695at2"/>
<dbReference type="Gene3D" id="3.30.540.10">
    <property type="entry name" value="Fructose-1,6-Bisphosphatase, subunit A, domain 1"/>
    <property type="match status" value="1"/>
</dbReference>
<evidence type="ECO:0000256" key="6">
    <source>
        <dbReference type="ARBA" id="ARBA00022723"/>
    </source>
</evidence>
<dbReference type="GO" id="GO:0008934">
    <property type="term" value="F:inositol monophosphate 1-phosphatase activity"/>
    <property type="evidence" value="ECO:0007669"/>
    <property type="project" value="InterPro"/>
</dbReference>
<protein>
    <recommendedName>
        <fullName evidence="5 10">Inositol-1-monophosphatase</fullName>
        <ecNumber evidence="4 10">3.1.3.25</ecNumber>
    </recommendedName>
</protein>
<keyword evidence="6 9" id="KW-0479">Metal-binding</keyword>
<dbReference type="FunFam" id="3.30.540.10:FF:000003">
    <property type="entry name" value="Inositol-1-monophosphatase"/>
    <property type="match status" value="1"/>
</dbReference>
<dbReference type="PRINTS" id="PR00377">
    <property type="entry name" value="IMPHPHTASES"/>
</dbReference>
<dbReference type="PANTHER" id="PTHR20854">
    <property type="entry name" value="INOSITOL MONOPHOSPHATASE"/>
    <property type="match status" value="1"/>
</dbReference>
<name>A0A1H2YGK1_9RHOB</name>
<gene>
    <name evidence="11" type="ORF">SAMN05444336_103123</name>
</gene>
<dbReference type="PROSITE" id="PS00629">
    <property type="entry name" value="IMP_1"/>
    <property type="match status" value="1"/>
</dbReference>
<comment type="similarity">
    <text evidence="3 10">Belongs to the inositol monophosphatase superfamily.</text>
</comment>
<evidence type="ECO:0000256" key="2">
    <source>
        <dbReference type="ARBA" id="ARBA00001946"/>
    </source>
</evidence>
<dbReference type="InterPro" id="IPR020583">
    <property type="entry name" value="Inositol_monoP_metal-BS"/>
</dbReference>
<dbReference type="EC" id="3.1.3.25" evidence="4 10"/>
<evidence type="ECO:0000313" key="12">
    <source>
        <dbReference type="Proteomes" id="UP000199118"/>
    </source>
</evidence>
<dbReference type="GO" id="GO:0007165">
    <property type="term" value="P:signal transduction"/>
    <property type="evidence" value="ECO:0007669"/>
    <property type="project" value="TreeGrafter"/>
</dbReference>
<comment type="catalytic activity">
    <reaction evidence="1 10">
        <text>a myo-inositol phosphate + H2O = myo-inositol + phosphate</text>
        <dbReference type="Rhea" id="RHEA:24056"/>
        <dbReference type="ChEBI" id="CHEBI:15377"/>
        <dbReference type="ChEBI" id="CHEBI:17268"/>
        <dbReference type="ChEBI" id="CHEBI:43474"/>
        <dbReference type="ChEBI" id="CHEBI:84139"/>
        <dbReference type="EC" id="3.1.3.25"/>
    </reaction>
</comment>
<dbReference type="CDD" id="cd01639">
    <property type="entry name" value="IMPase"/>
    <property type="match status" value="1"/>
</dbReference>
<dbReference type="EMBL" id="FNMZ01000003">
    <property type="protein sequence ID" value="SDX04297.1"/>
    <property type="molecule type" value="Genomic_DNA"/>
</dbReference>
<dbReference type="PRINTS" id="PR01959">
    <property type="entry name" value="SBIMPHPHTASE"/>
</dbReference>
<dbReference type="Proteomes" id="UP000199118">
    <property type="component" value="Unassembled WGS sequence"/>
</dbReference>
<comment type="cofactor">
    <cofactor evidence="2 9 10">
        <name>Mg(2+)</name>
        <dbReference type="ChEBI" id="CHEBI:18420"/>
    </cofactor>
</comment>